<evidence type="ECO:0000256" key="1">
    <source>
        <dbReference type="ARBA" id="ARBA00022801"/>
    </source>
</evidence>
<dbReference type="Pfam" id="PF00271">
    <property type="entry name" value="Helicase_C"/>
    <property type="match status" value="1"/>
</dbReference>
<dbReference type="InterPro" id="IPR007527">
    <property type="entry name" value="Znf_SWIM"/>
</dbReference>
<feature type="domain" description="Helicase ATP-binding" evidence="4">
    <location>
        <begin position="652"/>
        <end position="837"/>
    </location>
</feature>
<evidence type="ECO:0000259" key="5">
    <source>
        <dbReference type="PROSITE" id="PS51194"/>
    </source>
</evidence>
<dbReference type="PROSITE" id="PS51192">
    <property type="entry name" value="HELICASE_ATP_BIND_1"/>
    <property type="match status" value="1"/>
</dbReference>
<name>A0A4S4G5H9_9ACTN</name>
<keyword evidence="1" id="KW-0378">Hydrolase</keyword>
<sequence length="1139" mass="123095">MGVGGIKLADYADPRAVSRGVGIAASAKSIAGRTVRRDEDVTVISARVASASGIADYFDASVMFGDYESRIVDYECTCPAIARFDGLCKHCVALVTSYFTQPRSFEEGAARTAVPAARRTSEALGRLLAEGKGGAAGLGAPASRGAEGTALGVTPGSVRLDVQLVYDGRLWSLHLAVGGARGTYQVRDIEAFAHHVQRGEFHAYGKKLAFAHRLEAFDEPSRAVARVVAGLFPDERLFGGSAFRTAGTGKREARVREAEVVALLDALGEGAFTFAGRAGNAGSAADVAPEPWRVVADAPLTALLFDAADGGYDLHLSEFALVVRGLERAYVLADGVAARVEGAAAAAFAFLREAGLADGGAAFVAEGDGAAFCRRALPVLEAAVDVRLPEGWEALRPVAGTLAFYFDKTGKKEAALIRLTVKAFYGEREVVLASPTDSGEEPELRPASQQPFRDQALEDAGIMLAAQFFDGSMTLPLRQADLAGELLYGGLAQFRATGEVFTTPAFDRLVAERPPRVQLGLSLVANLIQMDVRDSDVSRDELAAMFSSLRRRKRFHRMSDGRIVALTEGDVAHLSEMMRDLGVSANDLLNGSAQIPTYQAFYLDREYADAVRDATFEDYLRRVEEPGCPVEPPAGLAATLRPYQLEGFRWLARLASLGFGGILADEMGLGKTLQTIALLQSLRDAGRLEAPVLIACPASLVFNWLDEFARFAPAVPVAALEGTRAQREMLVARAAAEGEGRVIGRGARAAGDGAPAGEIPAVIVASYDRVRIDGSFLQPAGWGMVVLDEAQRIKNHATKTTRAVKRLRAPLRFALTGTPIENRLSELWSIFDFLMPGLLGSYERFRERYELGILGEDEEAAARLRALVEPFLLRRRKADVLTDLPAKTEMVRYVPLSDEQRRLYDGAEQRLREDLNAQKRRNASRANRRGHLAEAEKSSVEVLAELTRLRQIALDPALVFENYRGGAEKLGAIMELVAEAQEADRKVLVFSQFTSYLSVLADELDRRGLAHFTITGATPKRERVERVKRFNEDDTPVFLVSLKAGGTGLNLTGASVVVHADPWWNAAATDQATDRAHRIGQHREVDVYKVVAKGTIEERIVALQEAKRDLADSVVAATGADALAGLTRDRLAELLDCDG</sequence>
<evidence type="ECO:0000259" key="3">
    <source>
        <dbReference type="PROSITE" id="PS50966"/>
    </source>
</evidence>
<keyword evidence="6" id="KW-0418">Kinase</keyword>
<evidence type="ECO:0000313" key="7">
    <source>
        <dbReference type="Proteomes" id="UP000308978"/>
    </source>
</evidence>
<feature type="domain" description="SWIM-type" evidence="3">
    <location>
        <begin position="67"/>
        <end position="99"/>
    </location>
</feature>
<gene>
    <name evidence="6" type="ORF">E5986_01165</name>
</gene>
<dbReference type="Pfam" id="PF08455">
    <property type="entry name" value="SNF2_assoc"/>
    <property type="match status" value="1"/>
</dbReference>
<keyword evidence="6" id="KW-0808">Transferase</keyword>
<protein>
    <submittedName>
        <fullName evidence="6">Serine/threonine protein kinase</fullName>
    </submittedName>
</protein>
<dbReference type="PROSITE" id="PS51194">
    <property type="entry name" value="HELICASE_CTER"/>
    <property type="match status" value="1"/>
</dbReference>
<evidence type="ECO:0000313" key="6">
    <source>
        <dbReference type="EMBL" id="THG38929.1"/>
    </source>
</evidence>
<organism evidence="6 7">
    <name type="scientific">Adlercreutzia caecimuris</name>
    <dbReference type="NCBI Taxonomy" id="671266"/>
    <lineage>
        <taxon>Bacteria</taxon>
        <taxon>Bacillati</taxon>
        <taxon>Actinomycetota</taxon>
        <taxon>Coriobacteriia</taxon>
        <taxon>Eggerthellales</taxon>
        <taxon>Eggerthellaceae</taxon>
        <taxon>Adlercreutzia</taxon>
    </lineage>
</organism>
<dbReference type="AlphaFoldDB" id="A0A4S4G5H9"/>
<dbReference type="InterPro" id="IPR000330">
    <property type="entry name" value="SNF2_N"/>
</dbReference>
<dbReference type="InterPro" id="IPR027417">
    <property type="entry name" value="P-loop_NTPase"/>
</dbReference>
<dbReference type="Gene3D" id="3.40.50.300">
    <property type="entry name" value="P-loop containing nucleotide triphosphate hydrolases"/>
    <property type="match status" value="1"/>
</dbReference>
<dbReference type="Pfam" id="PF00176">
    <property type="entry name" value="SNF2-rel_dom"/>
    <property type="match status" value="1"/>
</dbReference>
<dbReference type="Proteomes" id="UP000308978">
    <property type="component" value="Unassembled WGS sequence"/>
</dbReference>
<dbReference type="InterPro" id="IPR049730">
    <property type="entry name" value="SNF2/RAD54-like_C"/>
</dbReference>
<dbReference type="GO" id="GO:0008270">
    <property type="term" value="F:zinc ion binding"/>
    <property type="evidence" value="ECO:0007669"/>
    <property type="project" value="UniProtKB-KW"/>
</dbReference>
<keyword evidence="2" id="KW-0863">Zinc-finger</keyword>
<keyword evidence="2" id="KW-0862">Zinc</keyword>
<dbReference type="CDD" id="cd18012">
    <property type="entry name" value="DEXQc_arch_SWI2_SNF2"/>
    <property type="match status" value="1"/>
</dbReference>
<dbReference type="GO" id="GO:0004674">
    <property type="term" value="F:protein serine/threonine kinase activity"/>
    <property type="evidence" value="ECO:0007669"/>
    <property type="project" value="UniProtKB-KW"/>
</dbReference>
<dbReference type="InterPro" id="IPR038718">
    <property type="entry name" value="SNF2-like_sf"/>
</dbReference>
<dbReference type="PROSITE" id="PS50966">
    <property type="entry name" value="ZF_SWIM"/>
    <property type="match status" value="1"/>
</dbReference>
<evidence type="ECO:0000259" key="4">
    <source>
        <dbReference type="PROSITE" id="PS51192"/>
    </source>
</evidence>
<dbReference type="PANTHER" id="PTHR10799">
    <property type="entry name" value="SNF2/RAD54 HELICASE FAMILY"/>
    <property type="match status" value="1"/>
</dbReference>
<dbReference type="EMBL" id="SSTJ01000001">
    <property type="protein sequence ID" value="THG38929.1"/>
    <property type="molecule type" value="Genomic_DNA"/>
</dbReference>
<dbReference type="CDD" id="cd18793">
    <property type="entry name" value="SF2_C_SNF"/>
    <property type="match status" value="1"/>
</dbReference>
<dbReference type="InterPro" id="IPR013663">
    <property type="entry name" value="Helicase_SWF/SNF/SWI_bac"/>
</dbReference>
<keyword evidence="2" id="KW-0479">Metal-binding</keyword>
<dbReference type="GO" id="GO:0016787">
    <property type="term" value="F:hydrolase activity"/>
    <property type="evidence" value="ECO:0007669"/>
    <property type="project" value="UniProtKB-KW"/>
</dbReference>
<dbReference type="SMART" id="SM00490">
    <property type="entry name" value="HELICc"/>
    <property type="match status" value="1"/>
</dbReference>
<dbReference type="InterPro" id="IPR001650">
    <property type="entry name" value="Helicase_C-like"/>
</dbReference>
<dbReference type="SMART" id="SM00487">
    <property type="entry name" value="DEXDc"/>
    <property type="match status" value="1"/>
</dbReference>
<dbReference type="InterPro" id="IPR014001">
    <property type="entry name" value="Helicase_ATP-bd"/>
</dbReference>
<dbReference type="RefSeq" id="WP_136432588.1">
    <property type="nucleotide sequence ID" value="NZ_SSTJ01000001.1"/>
</dbReference>
<evidence type="ECO:0000256" key="2">
    <source>
        <dbReference type="PROSITE-ProRule" id="PRU00325"/>
    </source>
</evidence>
<feature type="domain" description="Helicase C-terminal" evidence="5">
    <location>
        <begin position="972"/>
        <end position="1122"/>
    </location>
</feature>
<dbReference type="Gene3D" id="3.40.50.10810">
    <property type="entry name" value="Tandem AAA-ATPase domain"/>
    <property type="match status" value="1"/>
</dbReference>
<dbReference type="Pfam" id="PF04434">
    <property type="entry name" value="SWIM"/>
    <property type="match status" value="1"/>
</dbReference>
<accession>A0A4S4G5H9</accession>
<dbReference type="GO" id="GO:0005524">
    <property type="term" value="F:ATP binding"/>
    <property type="evidence" value="ECO:0007669"/>
    <property type="project" value="InterPro"/>
</dbReference>
<reference evidence="6 7" key="1">
    <citation type="submission" date="2019-04" db="EMBL/GenBank/DDBJ databases">
        <title>Microbes associate with the intestines of laboratory mice.</title>
        <authorList>
            <person name="Navarre W."/>
            <person name="Wong E."/>
            <person name="Huang K.C."/>
            <person name="Tropini C."/>
            <person name="Ng K."/>
            <person name="Yu B."/>
        </authorList>
    </citation>
    <scope>NUCLEOTIDE SEQUENCE [LARGE SCALE GENOMIC DNA]</scope>
    <source>
        <strain evidence="6 7">NM80_B27</strain>
    </source>
</reference>
<keyword evidence="6" id="KW-0723">Serine/threonine-protein kinase</keyword>
<comment type="caution">
    <text evidence="6">The sequence shown here is derived from an EMBL/GenBank/DDBJ whole genome shotgun (WGS) entry which is preliminary data.</text>
</comment>
<proteinExistence type="predicted"/>
<dbReference type="SUPFAM" id="SSF52540">
    <property type="entry name" value="P-loop containing nucleoside triphosphate hydrolases"/>
    <property type="match status" value="2"/>
</dbReference>